<protein>
    <submittedName>
        <fullName evidence="2">Endonuclease/exonuclease/phosphatase family protein</fullName>
    </submittedName>
</protein>
<name>A0ABU3BR29_9BACT</name>
<dbReference type="Pfam" id="PF03372">
    <property type="entry name" value="Exo_endo_phos"/>
    <property type="match status" value="1"/>
</dbReference>
<dbReference type="Gene3D" id="3.60.10.10">
    <property type="entry name" value="Endonuclease/exonuclease/phosphatase"/>
    <property type="match status" value="1"/>
</dbReference>
<evidence type="ECO:0000313" key="3">
    <source>
        <dbReference type="Proteomes" id="UP001267426"/>
    </source>
</evidence>
<comment type="caution">
    <text evidence="2">The sequence shown here is derived from an EMBL/GenBank/DDBJ whole genome shotgun (WGS) entry which is preliminary data.</text>
</comment>
<dbReference type="PANTHER" id="PTHR14859:SF1">
    <property type="entry name" value="PGAP2-INTERACTING PROTEIN"/>
    <property type="match status" value="1"/>
</dbReference>
<dbReference type="SUPFAM" id="SSF56219">
    <property type="entry name" value="DNase I-like"/>
    <property type="match status" value="1"/>
</dbReference>
<dbReference type="InterPro" id="IPR005135">
    <property type="entry name" value="Endo/exonuclease/phosphatase"/>
</dbReference>
<evidence type="ECO:0000259" key="1">
    <source>
        <dbReference type="Pfam" id="PF03372"/>
    </source>
</evidence>
<gene>
    <name evidence="2" type="ORF">RM540_08290</name>
</gene>
<dbReference type="PANTHER" id="PTHR14859">
    <property type="entry name" value="CALCOFLUOR WHITE HYPERSENSITIVE PROTEIN PRECURSOR"/>
    <property type="match status" value="1"/>
</dbReference>
<dbReference type="InterPro" id="IPR051916">
    <property type="entry name" value="GPI-anchor_lipid_remodeler"/>
</dbReference>
<accession>A0ABU3BR29</accession>
<feature type="domain" description="Endonuclease/exonuclease/phosphatase" evidence="1">
    <location>
        <begin position="47"/>
        <end position="249"/>
    </location>
</feature>
<keyword evidence="2" id="KW-0540">Nuclease</keyword>
<dbReference type="RefSeq" id="WP_311663086.1">
    <property type="nucleotide sequence ID" value="NZ_JAVRHT010000016.1"/>
</dbReference>
<dbReference type="Proteomes" id="UP001267426">
    <property type="component" value="Unassembled WGS sequence"/>
</dbReference>
<sequence>MPRDAPDAPYLSTHLAAPPDGDGGVVGRSLTVASYNVHRWAGVRGGKAYRPERASAVIEEIDADVLALQEVLRPSDRDDDPITDVAEALGYHLAFVVTRQHKRGELGNAVLSRWPLAGALAIDLSFGRLERRAALAVRLRSEVGLVTVAATHLALVDRTRARQVRALLEHPQIASGPAVLLGDMNAWRPTRASRALAEAFEARHHNRDWPASYPSVRPVLALDRLYARGATVVSLKTHATEAARKGSDHLPIVARLRLE</sequence>
<evidence type="ECO:0000313" key="2">
    <source>
        <dbReference type="EMBL" id="MDT0631742.1"/>
    </source>
</evidence>
<dbReference type="EMBL" id="JAVRHT010000016">
    <property type="protein sequence ID" value="MDT0631742.1"/>
    <property type="molecule type" value="Genomic_DNA"/>
</dbReference>
<keyword evidence="2" id="KW-0378">Hydrolase</keyword>
<proteinExistence type="predicted"/>
<organism evidence="2 3">
    <name type="scientific">Rubrivirga litoralis</name>
    <dbReference type="NCBI Taxonomy" id="3075598"/>
    <lineage>
        <taxon>Bacteria</taxon>
        <taxon>Pseudomonadati</taxon>
        <taxon>Rhodothermota</taxon>
        <taxon>Rhodothermia</taxon>
        <taxon>Rhodothermales</taxon>
        <taxon>Rubricoccaceae</taxon>
        <taxon>Rubrivirga</taxon>
    </lineage>
</organism>
<dbReference type="InterPro" id="IPR036691">
    <property type="entry name" value="Endo/exonu/phosph_ase_sf"/>
</dbReference>
<reference evidence="2 3" key="1">
    <citation type="submission" date="2023-09" db="EMBL/GenBank/DDBJ databases">
        <authorList>
            <person name="Rey-Velasco X."/>
        </authorList>
    </citation>
    <scope>NUCLEOTIDE SEQUENCE [LARGE SCALE GENOMIC DNA]</scope>
    <source>
        <strain evidence="2 3">F394</strain>
    </source>
</reference>
<keyword evidence="3" id="KW-1185">Reference proteome</keyword>
<keyword evidence="2" id="KW-0255">Endonuclease</keyword>
<dbReference type="GO" id="GO:0004519">
    <property type="term" value="F:endonuclease activity"/>
    <property type="evidence" value="ECO:0007669"/>
    <property type="project" value="UniProtKB-KW"/>
</dbReference>